<protein>
    <submittedName>
        <fullName evidence="1">Uncharacterized protein</fullName>
    </submittedName>
</protein>
<dbReference type="EMBL" id="CCJV01000093">
    <property type="protein sequence ID" value="CDT48242.1"/>
    <property type="molecule type" value="Genomic_DNA"/>
</dbReference>
<evidence type="ECO:0000313" key="1">
    <source>
        <dbReference type="EMBL" id="CDT48242.1"/>
    </source>
</evidence>
<dbReference type="RefSeq" id="WP_123961909.1">
    <property type="nucleotide sequence ID" value="NZ_CAWQCV010000067.1"/>
</dbReference>
<name>A0A822MXJ7_9VIBR</name>
<comment type="caution">
    <text evidence="1">The sequence shown here is derived from an EMBL/GenBank/DDBJ whole genome shotgun (WGS) entry which is preliminary data.</text>
</comment>
<proteinExistence type="predicted"/>
<dbReference type="Proteomes" id="UP000049495">
    <property type="component" value="Unassembled WGS sequence"/>
</dbReference>
<accession>A0A822MXJ7</accession>
<sequence length="68" mass="8010">MNSVDFKGVWTFTKAMHIDKYLSSYNEPLLTIDSHFVMKLYPLLHFWESHPHFLVTRPTLGLADEKQS</sequence>
<dbReference type="AlphaFoldDB" id="A0A822MXJ7"/>
<organism evidence="1 2">
    <name type="scientific">Vibrio crassostreae</name>
    <dbReference type="NCBI Taxonomy" id="246167"/>
    <lineage>
        <taxon>Bacteria</taxon>
        <taxon>Pseudomonadati</taxon>
        <taxon>Pseudomonadota</taxon>
        <taxon>Gammaproteobacteria</taxon>
        <taxon>Vibrionales</taxon>
        <taxon>Vibrionaceae</taxon>
        <taxon>Vibrio</taxon>
    </lineage>
</organism>
<reference evidence="2" key="1">
    <citation type="submission" date="2014-06" db="EMBL/GenBank/DDBJ databases">
        <authorList>
            <person name="Le Roux Frederique"/>
        </authorList>
    </citation>
    <scope>NUCLEOTIDE SEQUENCE [LARGE SCALE GENOMIC DNA]</scope>
    <source>
        <strain evidence="2">J5-5</strain>
    </source>
</reference>
<gene>
    <name evidence="1" type="ORF">VCR5J5_330150</name>
</gene>
<evidence type="ECO:0000313" key="2">
    <source>
        <dbReference type="Proteomes" id="UP000049495"/>
    </source>
</evidence>